<evidence type="ECO:0000313" key="2">
    <source>
        <dbReference type="Proteomes" id="UP000559987"/>
    </source>
</evidence>
<dbReference type="PANTHER" id="PTHR30024">
    <property type="entry name" value="ALIPHATIC SULFONATES-BINDING PROTEIN-RELATED"/>
    <property type="match status" value="1"/>
</dbReference>
<dbReference type="Pfam" id="PF13379">
    <property type="entry name" value="NMT1_2"/>
    <property type="match status" value="1"/>
</dbReference>
<comment type="caution">
    <text evidence="1">The sequence shown here is derived from an EMBL/GenBank/DDBJ whole genome shotgun (WGS) entry which is preliminary data.</text>
</comment>
<gene>
    <name evidence="1" type="ORF">FHS30_000700</name>
</gene>
<name>A0A839UHM1_9GAMM</name>
<dbReference type="AlphaFoldDB" id="A0A839UHM1"/>
<protein>
    <submittedName>
        <fullName evidence="1">NitT/TauT family transport system substrate-binding protein</fullName>
    </submittedName>
</protein>
<sequence length="401" mass="44216">MSKQPSRPDQRISPRNHKSTLKRLTQALLVGFSLTTLTALVTATSVAASQSATPSGRTPITAAYIPLADHYAAIIAYERYSPQMQRATFQIRQMKNWNLLRAHFREGQSDLAFVMAPLAMAMFQEDSNFRWVGLMHRDGNALAINDVMASWIDLPTQREARKPKAQLAHSIQRYRQSTGRAIPVAVPHLQSTHAVALYQYLKSQGLTLAITPNVNAPVQVRPLAPPKSPLFLREKSQRQQPAAFEQSLPFADVVETEGFGKIAWYSKDVLPWPKGHVECIAVASDQALNEKLAAIREVMHYIQRAAQDIESARQQGGAAMESIITDIRKHIPAHSPAAITASLNPNLAVINYNHLDIDKPGLKYIMDLAVEAGILTHEIDIDAFAIQLGTVPSEGEVGDGD</sequence>
<organism evidence="1 2">
    <name type="scientific">Simiduia aestuariiviva</name>
    <dbReference type="NCBI Taxonomy" id="1510459"/>
    <lineage>
        <taxon>Bacteria</taxon>
        <taxon>Pseudomonadati</taxon>
        <taxon>Pseudomonadota</taxon>
        <taxon>Gammaproteobacteria</taxon>
        <taxon>Cellvibrionales</taxon>
        <taxon>Cellvibrionaceae</taxon>
        <taxon>Simiduia</taxon>
    </lineage>
</organism>
<dbReference type="RefSeq" id="WP_183908319.1">
    <property type="nucleotide sequence ID" value="NZ_JACHXZ010000001.1"/>
</dbReference>
<keyword evidence="2" id="KW-1185">Reference proteome</keyword>
<proteinExistence type="predicted"/>
<reference evidence="1 2" key="1">
    <citation type="submission" date="2020-08" db="EMBL/GenBank/DDBJ databases">
        <title>Genomic Encyclopedia of Type Strains, Phase III (KMG-III): the genomes of soil and plant-associated and newly described type strains.</title>
        <authorList>
            <person name="Whitman W."/>
        </authorList>
    </citation>
    <scope>NUCLEOTIDE SEQUENCE [LARGE SCALE GENOMIC DNA]</scope>
    <source>
        <strain evidence="1 2">CECT 8571</strain>
    </source>
</reference>
<evidence type="ECO:0000313" key="1">
    <source>
        <dbReference type="EMBL" id="MBB3167524.1"/>
    </source>
</evidence>
<accession>A0A839UHM1</accession>
<dbReference type="Gene3D" id="3.40.190.10">
    <property type="entry name" value="Periplasmic binding protein-like II"/>
    <property type="match status" value="2"/>
</dbReference>
<dbReference type="Proteomes" id="UP000559987">
    <property type="component" value="Unassembled WGS sequence"/>
</dbReference>
<dbReference type="SUPFAM" id="SSF53850">
    <property type="entry name" value="Periplasmic binding protein-like II"/>
    <property type="match status" value="1"/>
</dbReference>
<dbReference type="EMBL" id="JACHXZ010000001">
    <property type="protein sequence ID" value="MBB3167524.1"/>
    <property type="molecule type" value="Genomic_DNA"/>
</dbReference>